<dbReference type="EMBL" id="BORC01000005">
    <property type="protein sequence ID" value="GIN63126.1"/>
    <property type="molecule type" value="Genomic_DNA"/>
</dbReference>
<reference evidence="1" key="1">
    <citation type="submission" date="2021-03" db="EMBL/GenBank/DDBJ databases">
        <title>Antimicrobial resistance genes in bacteria isolated from Japanese honey, and their potential for conferring macrolide and lincosamide resistance in the American foulbrood pathogen Paenibacillus larvae.</title>
        <authorList>
            <person name="Okamoto M."/>
            <person name="Kumagai M."/>
            <person name="Kanamori H."/>
            <person name="Takamatsu D."/>
        </authorList>
    </citation>
    <scope>NUCLEOTIDE SEQUENCE</scope>
    <source>
        <strain evidence="1">J27TS8</strain>
    </source>
</reference>
<evidence type="ECO:0008006" key="3">
    <source>
        <dbReference type="Google" id="ProtNLM"/>
    </source>
</evidence>
<dbReference type="PROSITE" id="PS51257">
    <property type="entry name" value="PROKAR_LIPOPROTEIN"/>
    <property type="match status" value="1"/>
</dbReference>
<dbReference type="Proteomes" id="UP000682111">
    <property type="component" value="Unassembled WGS sequence"/>
</dbReference>
<evidence type="ECO:0000313" key="1">
    <source>
        <dbReference type="EMBL" id="GIN63126.1"/>
    </source>
</evidence>
<gene>
    <name evidence="1" type="ORF">J27TS8_31190</name>
</gene>
<dbReference type="AlphaFoldDB" id="A0A920BV13"/>
<evidence type="ECO:0000313" key="2">
    <source>
        <dbReference type="Proteomes" id="UP000682111"/>
    </source>
</evidence>
<organism evidence="1 2">
    <name type="scientific">Robertmurraya siralis</name>
    <dbReference type="NCBI Taxonomy" id="77777"/>
    <lineage>
        <taxon>Bacteria</taxon>
        <taxon>Bacillati</taxon>
        <taxon>Bacillota</taxon>
        <taxon>Bacilli</taxon>
        <taxon>Bacillales</taxon>
        <taxon>Bacillaceae</taxon>
        <taxon>Robertmurraya</taxon>
    </lineage>
</organism>
<accession>A0A920BV13</accession>
<dbReference type="RefSeq" id="WP_212934043.1">
    <property type="nucleotide sequence ID" value="NZ_BORC01000005.1"/>
</dbReference>
<protein>
    <recommendedName>
        <fullName evidence="3">Lipoprotein</fullName>
    </recommendedName>
</protein>
<proteinExistence type="predicted"/>
<name>A0A920BV13_9BACI</name>
<comment type="caution">
    <text evidence="1">The sequence shown here is derived from an EMBL/GenBank/DDBJ whole genome shotgun (WGS) entry which is preliminary data.</text>
</comment>
<sequence length="134" mass="15670">MQRLKLLFFTLIFLLTSCFQQKNIEAKGEGEHWKVHIIYEVTDSYLYERGGIEFKGDEKLTNVKYTVITDNNVSRKGEFYPQENQIAELFETTVTNHPPTKNEAISLLNHSYIEITWKTSTGEYQERINLKVSS</sequence>
<keyword evidence="2" id="KW-1185">Reference proteome</keyword>